<dbReference type="Proteomes" id="UP001054945">
    <property type="component" value="Unassembled WGS sequence"/>
</dbReference>
<evidence type="ECO:0000313" key="2">
    <source>
        <dbReference type="Proteomes" id="UP001054945"/>
    </source>
</evidence>
<comment type="caution">
    <text evidence="1">The sequence shown here is derived from an EMBL/GenBank/DDBJ whole genome shotgun (WGS) entry which is preliminary data.</text>
</comment>
<gene>
    <name evidence="1" type="ORF">CEXT_403941</name>
</gene>
<reference evidence="1 2" key="1">
    <citation type="submission" date="2021-06" db="EMBL/GenBank/DDBJ databases">
        <title>Caerostris extrusa draft genome.</title>
        <authorList>
            <person name="Kono N."/>
            <person name="Arakawa K."/>
        </authorList>
    </citation>
    <scope>NUCLEOTIDE SEQUENCE [LARGE SCALE GENOMIC DNA]</scope>
</reference>
<sequence length="126" mass="13906">MVNDRHSTVTESPDALRVCLPNHRHSGYLHSSVIVETVPQSSPSSPPVCSITAATAFLQTAQIELWNGSGYEYLDLVVPIHERPPVNGKRSPTGNSGRFGTMIPNPQDALCVCRIMTLWLFAIHRR</sequence>
<keyword evidence="2" id="KW-1185">Reference proteome</keyword>
<accession>A0AAV4RQG9</accession>
<evidence type="ECO:0000313" key="1">
    <source>
        <dbReference type="EMBL" id="GIY22347.1"/>
    </source>
</evidence>
<dbReference type="AlphaFoldDB" id="A0AAV4RQG9"/>
<name>A0AAV4RQG9_CAEEX</name>
<proteinExistence type="predicted"/>
<protein>
    <submittedName>
        <fullName evidence="1">Uncharacterized protein</fullName>
    </submittedName>
</protein>
<organism evidence="1 2">
    <name type="scientific">Caerostris extrusa</name>
    <name type="common">Bark spider</name>
    <name type="synonym">Caerostris bankana</name>
    <dbReference type="NCBI Taxonomy" id="172846"/>
    <lineage>
        <taxon>Eukaryota</taxon>
        <taxon>Metazoa</taxon>
        <taxon>Ecdysozoa</taxon>
        <taxon>Arthropoda</taxon>
        <taxon>Chelicerata</taxon>
        <taxon>Arachnida</taxon>
        <taxon>Araneae</taxon>
        <taxon>Araneomorphae</taxon>
        <taxon>Entelegynae</taxon>
        <taxon>Araneoidea</taxon>
        <taxon>Araneidae</taxon>
        <taxon>Caerostris</taxon>
    </lineage>
</organism>
<dbReference type="EMBL" id="BPLR01008136">
    <property type="protein sequence ID" value="GIY22347.1"/>
    <property type="molecule type" value="Genomic_DNA"/>
</dbReference>